<evidence type="ECO:0000313" key="1">
    <source>
        <dbReference type="EMBL" id="GFQ87019.1"/>
    </source>
</evidence>
<dbReference type="PANTHER" id="PTHR22955:SF77">
    <property type="entry name" value="ASPARTIC PUTATIVE DOMAIN-CONTAINING PROTEIN-RELATED"/>
    <property type="match status" value="1"/>
</dbReference>
<gene>
    <name evidence="1" type="primary">AVEN_111308_1</name>
    <name evidence="1" type="ORF">TNCT_145161</name>
</gene>
<dbReference type="PANTHER" id="PTHR22955">
    <property type="entry name" value="RETROTRANSPOSON"/>
    <property type="match status" value="1"/>
</dbReference>
<dbReference type="AlphaFoldDB" id="A0A8X6KVU6"/>
<organism evidence="1 2">
    <name type="scientific">Trichonephila clavata</name>
    <name type="common">Joro spider</name>
    <name type="synonym">Nephila clavata</name>
    <dbReference type="NCBI Taxonomy" id="2740835"/>
    <lineage>
        <taxon>Eukaryota</taxon>
        <taxon>Metazoa</taxon>
        <taxon>Ecdysozoa</taxon>
        <taxon>Arthropoda</taxon>
        <taxon>Chelicerata</taxon>
        <taxon>Arachnida</taxon>
        <taxon>Araneae</taxon>
        <taxon>Araneomorphae</taxon>
        <taxon>Entelegynae</taxon>
        <taxon>Araneoidea</taxon>
        <taxon>Nephilidae</taxon>
        <taxon>Trichonephila</taxon>
    </lineage>
</organism>
<dbReference type="Proteomes" id="UP000887116">
    <property type="component" value="Unassembled WGS sequence"/>
</dbReference>
<accession>A0A8X6KVU6</accession>
<comment type="caution">
    <text evidence="1">The sequence shown here is derived from an EMBL/GenBank/DDBJ whole genome shotgun (WGS) entry which is preliminary data.</text>
</comment>
<reference evidence="1" key="1">
    <citation type="submission" date="2020-07" db="EMBL/GenBank/DDBJ databases">
        <title>Multicomponent nature underlies the extraordinary mechanical properties of spider dragline silk.</title>
        <authorList>
            <person name="Kono N."/>
            <person name="Nakamura H."/>
            <person name="Mori M."/>
            <person name="Yoshida Y."/>
            <person name="Ohtoshi R."/>
            <person name="Malay A.D."/>
            <person name="Moran D.A.P."/>
            <person name="Tomita M."/>
            <person name="Numata K."/>
            <person name="Arakawa K."/>
        </authorList>
    </citation>
    <scope>NUCLEOTIDE SEQUENCE</scope>
</reference>
<dbReference type="OrthoDB" id="8050632at2759"/>
<keyword evidence="2" id="KW-1185">Reference proteome</keyword>
<sequence length="79" mass="8955">MFLTSGFILAVFSSKNWKPYIANRTSEILDLVPADSWRYVPTKMNPADIASRGLSPKELPRCGLWWRALNGSLVEWTLA</sequence>
<name>A0A8X6KVU6_TRICU</name>
<evidence type="ECO:0000313" key="2">
    <source>
        <dbReference type="Proteomes" id="UP000887116"/>
    </source>
</evidence>
<proteinExistence type="predicted"/>
<protein>
    <submittedName>
        <fullName evidence="1">Uncharacterized protein</fullName>
    </submittedName>
</protein>
<dbReference type="EMBL" id="BMAO01013203">
    <property type="protein sequence ID" value="GFQ87019.1"/>
    <property type="molecule type" value="Genomic_DNA"/>
</dbReference>